<accession>A0ABR6YA35</accession>
<comment type="caution">
    <text evidence="2">The sequence shown here is derived from an EMBL/GenBank/DDBJ whole genome shotgun (WGS) entry which is preliminary data.</text>
</comment>
<gene>
    <name evidence="2" type="ORF">H8K55_07830</name>
</gene>
<organism evidence="2 3">
    <name type="scientific">Undibacterium flavidum</name>
    <dbReference type="NCBI Taxonomy" id="2762297"/>
    <lineage>
        <taxon>Bacteria</taxon>
        <taxon>Pseudomonadati</taxon>
        <taxon>Pseudomonadota</taxon>
        <taxon>Betaproteobacteria</taxon>
        <taxon>Burkholderiales</taxon>
        <taxon>Oxalobacteraceae</taxon>
        <taxon>Undibacterium</taxon>
    </lineage>
</organism>
<dbReference type="RefSeq" id="WP_186941526.1">
    <property type="nucleotide sequence ID" value="NZ_JACOGA010000006.1"/>
</dbReference>
<dbReference type="Proteomes" id="UP000624279">
    <property type="component" value="Unassembled WGS sequence"/>
</dbReference>
<evidence type="ECO:0000313" key="2">
    <source>
        <dbReference type="EMBL" id="MBC3873491.1"/>
    </source>
</evidence>
<evidence type="ECO:0000313" key="3">
    <source>
        <dbReference type="Proteomes" id="UP000624279"/>
    </source>
</evidence>
<keyword evidence="3" id="KW-1185">Reference proteome</keyword>
<feature type="signal peptide" evidence="1">
    <location>
        <begin position="1"/>
        <end position="29"/>
    </location>
</feature>
<sequence length="125" mass="14326">MLNFFSTKKKYYYVIGILVSFCFSFCSLAQNGVGNTIVQGSSVPKGPETIRTQFNKPLVKQSQEMKGDAYSDAVQKLMQSSEAIQMNCTILELRLRERILDQQKLIDLQQQRIDLLEAELKKLKK</sequence>
<name>A0ABR6YA35_9BURK</name>
<reference evidence="2 3" key="1">
    <citation type="submission" date="2020-08" db="EMBL/GenBank/DDBJ databases">
        <title>Novel species isolated from subtropical streams in China.</title>
        <authorList>
            <person name="Lu H."/>
        </authorList>
    </citation>
    <scope>NUCLEOTIDE SEQUENCE [LARGE SCALE GENOMIC DNA]</scope>
    <source>
        <strain evidence="2 3">LX15W</strain>
    </source>
</reference>
<keyword evidence="1" id="KW-0732">Signal</keyword>
<proteinExistence type="predicted"/>
<feature type="chain" id="PRO_5047055233" evidence="1">
    <location>
        <begin position="30"/>
        <end position="125"/>
    </location>
</feature>
<dbReference type="EMBL" id="JACOGA010000006">
    <property type="protein sequence ID" value="MBC3873491.1"/>
    <property type="molecule type" value="Genomic_DNA"/>
</dbReference>
<evidence type="ECO:0000256" key="1">
    <source>
        <dbReference type="SAM" id="SignalP"/>
    </source>
</evidence>
<protein>
    <submittedName>
        <fullName evidence="2">Uncharacterized protein</fullName>
    </submittedName>
</protein>